<keyword evidence="11" id="KW-1185">Reference proteome</keyword>
<dbReference type="KEGG" id="nfn:NFRAN_1494"/>
<feature type="transmembrane region" description="Helical" evidence="8">
    <location>
        <begin position="243"/>
        <end position="268"/>
    </location>
</feature>
<feature type="transmembrane region" description="Helical" evidence="8">
    <location>
        <begin position="481"/>
        <end position="504"/>
    </location>
</feature>
<comment type="similarity">
    <text evidence="2 7">Belongs to the sodium:solute symporter (SSF) (TC 2.A.21) family.</text>
</comment>
<dbReference type="GO" id="GO:0005886">
    <property type="term" value="C:plasma membrane"/>
    <property type="evidence" value="ECO:0007669"/>
    <property type="project" value="TreeGrafter"/>
</dbReference>
<comment type="subcellular location">
    <subcellularLocation>
        <location evidence="1">Membrane</location>
        <topology evidence="1">Multi-pass membrane protein</topology>
    </subcellularLocation>
</comment>
<evidence type="ECO:0000256" key="7">
    <source>
        <dbReference type="RuleBase" id="RU362091"/>
    </source>
</evidence>
<dbReference type="InterPro" id="IPR014729">
    <property type="entry name" value="Rossmann-like_a/b/a_fold"/>
</dbReference>
<sequence>MSFILPQEIGYLIFIGGGLIMTVLVLLLIFVDTKWLGTRKTYEWFSTAGRNIKSGLLASSIISAWIWAATLLESSTVAYKYGIGGPFWYAAGASIQLILFAVIALELKKRAPFSHTFTEFLYLRLGKFGHKVFLLFALLANFIVTAMLVLGGAVALNTLTGIDITIACFVIPLSIMIYTYFGGLKATFFADYLNTSLIFAVILVLVTSIYFFNPQIGGITGLFESLQLASVINPVEGNSGGSFLTLASIGALIFGIINIIGNFGTVFVGQAFWQRAIASRPKSLIKGFFIGGLVWFAIPFVLATSIGLAGIALHLDLSSSEVSHGLVAPITISTLLGEVGAILILTMLFTAVTCAGSAELVAFSSLFTFDVYRTYFKPSASGRQLMRVSKYSVLAFGFGIGFLSLSLFSMGLNLQYIYLSMGILIGSAVGPISLSLIWKKTNKTSASLSALFGLLAGIFVWFFSAYTLYGDISVSSTSHDIPLLLGNLTSFITGFAFVILGSLIKPDNFNFNITKQRIVVVDERVRSLIKEDNDETLLKKRTLFGYKYGIIFTLVLVIIWPLPLFFSGYVFSFDFFLFWILLSIIWTVAAACFLIFKPLIESKREISTVLSNLAILLRSKVIFRTNRGMLLSSPHSTVNSTLENSTGTNYKRILVAVDGSMPSIRALDYATHFFKSDSIIYALYVIEWSDDSEENTEYDTELLKRVEKEGRLILSSILIKNSRRCERIVKVGDPANRIIKTAHDLNVDIIVLGMRGLGHAGDFGHITRKILSKSNKPVLLLN</sequence>
<feature type="domain" description="UspA" evidence="9">
    <location>
        <begin position="650"/>
        <end position="780"/>
    </location>
</feature>
<keyword evidence="3" id="KW-0813">Transport</keyword>
<dbReference type="InterPro" id="IPR006016">
    <property type="entry name" value="UspA"/>
</dbReference>
<dbReference type="CDD" id="cd11476">
    <property type="entry name" value="SLC5sbd_DUR3"/>
    <property type="match status" value="1"/>
</dbReference>
<dbReference type="SUPFAM" id="SSF52402">
    <property type="entry name" value="Adenine nucleotide alpha hydrolases-like"/>
    <property type="match status" value="1"/>
</dbReference>
<dbReference type="PANTHER" id="PTHR46154">
    <property type="match status" value="1"/>
</dbReference>
<evidence type="ECO:0000313" key="10">
    <source>
        <dbReference type="EMBL" id="VFJ13816.1"/>
    </source>
</evidence>
<evidence type="ECO:0000256" key="3">
    <source>
        <dbReference type="ARBA" id="ARBA00022448"/>
    </source>
</evidence>
<keyword evidence="5 8" id="KW-1133">Transmembrane helix</keyword>
<organism evidence="10 11">
    <name type="scientific">Candidatus Nitrosocosmicus franklandianus</name>
    <dbReference type="NCBI Taxonomy" id="1798806"/>
    <lineage>
        <taxon>Archaea</taxon>
        <taxon>Nitrososphaerota</taxon>
        <taxon>Nitrososphaeria</taxon>
        <taxon>Nitrososphaerales</taxon>
        <taxon>Nitrososphaeraceae</taxon>
        <taxon>Candidatus Nitrosocosmicus</taxon>
    </lineage>
</organism>
<feature type="transmembrane region" description="Helical" evidence="8">
    <location>
        <begin position="193"/>
        <end position="212"/>
    </location>
</feature>
<evidence type="ECO:0000256" key="4">
    <source>
        <dbReference type="ARBA" id="ARBA00022692"/>
    </source>
</evidence>
<dbReference type="RefSeq" id="WP_134483847.1">
    <property type="nucleotide sequence ID" value="NZ_LR216287.1"/>
</dbReference>
<dbReference type="InterPro" id="IPR001734">
    <property type="entry name" value="Na/solute_symporter"/>
</dbReference>
<dbReference type="CDD" id="cd00293">
    <property type="entry name" value="USP-like"/>
    <property type="match status" value="1"/>
</dbReference>
<dbReference type="AlphaFoldDB" id="A0A484I9N1"/>
<dbReference type="Proteomes" id="UP000294299">
    <property type="component" value="Chromosome NFRAN"/>
</dbReference>
<feature type="transmembrane region" description="Helical" evidence="8">
    <location>
        <begin position="416"/>
        <end position="438"/>
    </location>
</feature>
<dbReference type="Pfam" id="PF00474">
    <property type="entry name" value="SSF"/>
    <property type="match status" value="1"/>
</dbReference>
<evidence type="ECO:0000256" key="2">
    <source>
        <dbReference type="ARBA" id="ARBA00006434"/>
    </source>
</evidence>
<evidence type="ECO:0000313" key="11">
    <source>
        <dbReference type="Proteomes" id="UP000294299"/>
    </source>
</evidence>
<dbReference type="InterPro" id="IPR006015">
    <property type="entry name" value="Universal_stress_UspA"/>
</dbReference>
<feature type="transmembrane region" description="Helical" evidence="8">
    <location>
        <begin position="288"/>
        <end position="313"/>
    </location>
</feature>
<feature type="transmembrane region" description="Helical" evidence="8">
    <location>
        <begin position="52"/>
        <end position="72"/>
    </location>
</feature>
<dbReference type="PANTHER" id="PTHR46154:SF4">
    <property type="entry name" value="UREA ACTIVE TRANSPORTER"/>
    <property type="match status" value="1"/>
</dbReference>
<dbReference type="PROSITE" id="PS50283">
    <property type="entry name" value="NA_SOLUT_SYMP_3"/>
    <property type="match status" value="1"/>
</dbReference>
<keyword evidence="4 8" id="KW-0812">Transmembrane</keyword>
<feature type="transmembrane region" description="Helical" evidence="8">
    <location>
        <begin position="576"/>
        <end position="596"/>
    </location>
</feature>
<evidence type="ECO:0000256" key="6">
    <source>
        <dbReference type="ARBA" id="ARBA00023136"/>
    </source>
</evidence>
<dbReference type="Gene3D" id="1.20.1730.10">
    <property type="entry name" value="Sodium/glucose cotransporter"/>
    <property type="match status" value="1"/>
</dbReference>
<proteinExistence type="inferred from homology"/>
<feature type="transmembrane region" description="Helical" evidence="8">
    <location>
        <begin position="388"/>
        <end position="410"/>
    </location>
</feature>
<dbReference type="InterPro" id="IPR038377">
    <property type="entry name" value="Na/Glc_symporter_sf"/>
</dbReference>
<accession>A0A484I9N1</accession>
<gene>
    <name evidence="10" type="primary">sglT</name>
    <name evidence="10" type="ORF">NFRAN_1494</name>
</gene>
<evidence type="ECO:0000256" key="8">
    <source>
        <dbReference type="SAM" id="Phobius"/>
    </source>
</evidence>
<feature type="transmembrane region" description="Helical" evidence="8">
    <location>
        <begin position="548"/>
        <end position="570"/>
    </location>
</feature>
<keyword evidence="6 8" id="KW-0472">Membrane</keyword>
<dbReference type="NCBIfam" id="TIGR00813">
    <property type="entry name" value="sss"/>
    <property type="match status" value="1"/>
</dbReference>
<evidence type="ECO:0000259" key="9">
    <source>
        <dbReference type="Pfam" id="PF00582"/>
    </source>
</evidence>
<feature type="transmembrane region" description="Helical" evidence="8">
    <location>
        <begin position="132"/>
        <end position="156"/>
    </location>
</feature>
<feature type="transmembrane region" description="Helical" evidence="8">
    <location>
        <begin position="450"/>
        <end position="469"/>
    </location>
</feature>
<protein>
    <submittedName>
        <fullName evidence="10">Sodium/glucose cotransporter</fullName>
    </submittedName>
</protein>
<dbReference type="GO" id="GO:0015204">
    <property type="term" value="F:urea transmembrane transporter activity"/>
    <property type="evidence" value="ECO:0007669"/>
    <property type="project" value="InterPro"/>
</dbReference>
<evidence type="ECO:0000256" key="5">
    <source>
        <dbReference type="ARBA" id="ARBA00022989"/>
    </source>
</evidence>
<evidence type="ECO:0000256" key="1">
    <source>
        <dbReference type="ARBA" id="ARBA00004141"/>
    </source>
</evidence>
<name>A0A484I9N1_9ARCH</name>
<dbReference type="InterPro" id="IPR031155">
    <property type="entry name" value="DUR"/>
</dbReference>
<dbReference type="Gene3D" id="3.40.50.620">
    <property type="entry name" value="HUPs"/>
    <property type="match status" value="1"/>
</dbReference>
<feature type="transmembrane region" description="Helical" evidence="8">
    <location>
        <begin position="12"/>
        <end position="31"/>
    </location>
</feature>
<reference evidence="10 11" key="1">
    <citation type="submission" date="2019-02" db="EMBL/GenBank/DDBJ databases">
        <authorList>
            <person name="Lehtovirta-Morley E L."/>
        </authorList>
    </citation>
    <scope>NUCLEOTIDE SEQUENCE [LARGE SCALE GENOMIC DNA]</scope>
    <source>
        <strain evidence="10">NFRAN1</strain>
    </source>
</reference>
<dbReference type="EMBL" id="LR216287">
    <property type="protein sequence ID" value="VFJ13816.1"/>
    <property type="molecule type" value="Genomic_DNA"/>
</dbReference>
<dbReference type="PRINTS" id="PR01438">
    <property type="entry name" value="UNVRSLSTRESS"/>
</dbReference>
<feature type="transmembrane region" description="Helical" evidence="8">
    <location>
        <begin position="162"/>
        <end position="181"/>
    </location>
</feature>
<dbReference type="GeneID" id="39420847"/>
<feature type="transmembrane region" description="Helical" evidence="8">
    <location>
        <begin position="87"/>
        <end position="105"/>
    </location>
</feature>
<dbReference type="Pfam" id="PF00582">
    <property type="entry name" value="Usp"/>
    <property type="match status" value="1"/>
</dbReference>